<sequence>MSQPRRRHRHCEGELGSGDGEGLEIRGQVEGEVGVREVLGQRRVNEICTNLHEIAILFHRRLYSQFPTIAVVFNTNRNRAHFDSVIYHPSDTIKLSLDIASQILETSIRSAMCYANGEIDAVVESAGNVKVKTPCASFSNTAICANEGRVRIVGDGAWQKESLKVVAAWVAFDEGNQEIGCIKNVLFCPVVDNIGS</sequence>
<evidence type="ECO:0000313" key="2">
    <source>
        <dbReference type="Proteomes" id="UP000823749"/>
    </source>
</evidence>
<dbReference type="Proteomes" id="UP000823749">
    <property type="component" value="Chromosome 8"/>
</dbReference>
<keyword evidence="2" id="KW-1185">Reference proteome</keyword>
<organism evidence="1 2">
    <name type="scientific">Rhododendron griersonianum</name>
    <dbReference type="NCBI Taxonomy" id="479676"/>
    <lineage>
        <taxon>Eukaryota</taxon>
        <taxon>Viridiplantae</taxon>
        <taxon>Streptophyta</taxon>
        <taxon>Embryophyta</taxon>
        <taxon>Tracheophyta</taxon>
        <taxon>Spermatophyta</taxon>
        <taxon>Magnoliopsida</taxon>
        <taxon>eudicotyledons</taxon>
        <taxon>Gunneridae</taxon>
        <taxon>Pentapetalae</taxon>
        <taxon>asterids</taxon>
        <taxon>Ericales</taxon>
        <taxon>Ericaceae</taxon>
        <taxon>Ericoideae</taxon>
        <taxon>Rhodoreae</taxon>
        <taxon>Rhododendron</taxon>
    </lineage>
</organism>
<reference evidence="1" key="1">
    <citation type="submission" date="2020-08" db="EMBL/GenBank/DDBJ databases">
        <title>Plant Genome Project.</title>
        <authorList>
            <person name="Zhang R.-G."/>
        </authorList>
    </citation>
    <scope>NUCLEOTIDE SEQUENCE</scope>
    <source>
        <strain evidence="1">WSP0</strain>
        <tissue evidence="1">Leaf</tissue>
    </source>
</reference>
<dbReference type="EMBL" id="JACTNZ010000008">
    <property type="protein sequence ID" value="KAG5534849.1"/>
    <property type="molecule type" value="Genomic_DNA"/>
</dbReference>
<evidence type="ECO:0000313" key="1">
    <source>
        <dbReference type="EMBL" id="KAG5534849.1"/>
    </source>
</evidence>
<dbReference type="AlphaFoldDB" id="A0AAV6J5G5"/>
<protein>
    <submittedName>
        <fullName evidence="1">Uncharacterized protein</fullName>
    </submittedName>
</protein>
<name>A0AAV6J5G5_9ERIC</name>
<comment type="caution">
    <text evidence="1">The sequence shown here is derived from an EMBL/GenBank/DDBJ whole genome shotgun (WGS) entry which is preliminary data.</text>
</comment>
<accession>A0AAV6J5G5</accession>
<proteinExistence type="predicted"/>
<gene>
    <name evidence="1" type="ORF">RHGRI_022840</name>
</gene>